<feature type="compositionally biased region" description="Basic and acidic residues" evidence="1">
    <location>
        <begin position="365"/>
        <end position="381"/>
    </location>
</feature>
<reference evidence="2" key="1">
    <citation type="submission" date="2024-01" db="EMBL/GenBank/DDBJ databases">
        <authorList>
            <person name="Webb A."/>
        </authorList>
    </citation>
    <scope>NUCLEOTIDE SEQUENCE</scope>
    <source>
        <strain evidence="2">Pm1</strain>
    </source>
</reference>
<sequence>MRRANKEAESGSARLCADAEAETTATDVSSVAKASQSVSPGDADARHEDTHVFTEYELGVSYSPNTEDGSVSKAVETKPPAKRGMDDATLRSILSSSDSSDEPLPKRRRSRSQDSGAHSGVGSPIDTTSQRGASTSVGTSQEERYRSVLRLAPEKKAWLSPKSVMDRLSATTSDRYRTRLFDSSRIHHLDPSAKDYHTENEFFIDAFFRHRWYSGNHKHDGPSLLQAWNAYIHNLEDVGRDVWNDKLIKARDKFEKRTPTARATKEAYLLTSPWWRVRISTEMYEGKENLKSLYDRAGKNFYGGPSVAQDVPRRAAQPDPVRQSSVGSGAPKYPRTENNPATGRDNSSDVRSRRGVSTAAQLDSAVHRESPLKEVEEEGKRSPHSRAILVFPRASLIA</sequence>
<evidence type="ECO:0000313" key="2">
    <source>
        <dbReference type="EMBL" id="CAK7937105.1"/>
    </source>
</evidence>
<feature type="compositionally biased region" description="Basic and acidic residues" evidence="1">
    <location>
        <begin position="43"/>
        <end position="54"/>
    </location>
</feature>
<dbReference type="Proteomes" id="UP001162060">
    <property type="component" value="Unassembled WGS sequence"/>
</dbReference>
<dbReference type="AlphaFoldDB" id="A0AAV1URF7"/>
<protein>
    <submittedName>
        <fullName evidence="2">Uncharacterized protein</fullName>
    </submittedName>
</protein>
<organism evidence="2 3">
    <name type="scientific">Peronospora matthiolae</name>
    <dbReference type="NCBI Taxonomy" id="2874970"/>
    <lineage>
        <taxon>Eukaryota</taxon>
        <taxon>Sar</taxon>
        <taxon>Stramenopiles</taxon>
        <taxon>Oomycota</taxon>
        <taxon>Peronosporomycetes</taxon>
        <taxon>Peronosporales</taxon>
        <taxon>Peronosporaceae</taxon>
        <taxon>Peronospora</taxon>
    </lineage>
</organism>
<feature type="region of interest" description="Disordered" evidence="1">
    <location>
        <begin position="1"/>
        <end position="146"/>
    </location>
</feature>
<feature type="compositionally biased region" description="Polar residues" evidence="1">
    <location>
        <begin position="336"/>
        <end position="345"/>
    </location>
</feature>
<comment type="caution">
    <text evidence="2">The sequence shown here is derived from an EMBL/GenBank/DDBJ whole genome shotgun (WGS) entry which is preliminary data.</text>
</comment>
<accession>A0AAV1URF7</accession>
<name>A0AAV1URF7_9STRA</name>
<gene>
    <name evidence="2" type="ORF">PM001_LOCUS22255</name>
</gene>
<evidence type="ECO:0000256" key="1">
    <source>
        <dbReference type="SAM" id="MobiDB-lite"/>
    </source>
</evidence>
<feature type="compositionally biased region" description="Low complexity" evidence="1">
    <location>
        <begin position="22"/>
        <end position="39"/>
    </location>
</feature>
<dbReference type="EMBL" id="CAKLBY020000226">
    <property type="protein sequence ID" value="CAK7937105.1"/>
    <property type="molecule type" value="Genomic_DNA"/>
</dbReference>
<proteinExistence type="predicted"/>
<feature type="compositionally biased region" description="Polar residues" evidence="1">
    <location>
        <begin position="125"/>
        <end position="140"/>
    </location>
</feature>
<evidence type="ECO:0000313" key="3">
    <source>
        <dbReference type="Proteomes" id="UP001162060"/>
    </source>
</evidence>
<feature type="region of interest" description="Disordered" evidence="1">
    <location>
        <begin position="305"/>
        <end position="385"/>
    </location>
</feature>